<proteinExistence type="predicted"/>
<evidence type="ECO:0000313" key="2">
    <source>
        <dbReference type="RefSeq" id="XP_073934824.1"/>
    </source>
</evidence>
<name>A0AC58MZI3_CASCN</name>
<dbReference type="RefSeq" id="XP_073934824.1">
    <property type="nucleotide sequence ID" value="XM_074078723.1"/>
</dbReference>
<protein>
    <submittedName>
        <fullName evidence="2">Cytochrome P450 2C26-like isoform X3</fullName>
    </submittedName>
</protein>
<accession>A0AC58MZI3</accession>
<sequence>MELLVVLVIGLSCLLLLSVWRQNSGRGKLPPGPTALPIIGNSLQIDFKNFSKSLTKFSNIYGPVFTIYLGMNPTVVLYGYEAVKEALINFGEKFSGRSNSATLEKINKGFGIVFCNGESWKEMRSFSLMTLRNMGIGKRSIEECVQEEACCLVEELRKINGSSCDPTFILECASCNVMSSIIFQNQFDYKDQSFLTLMEKLNEFIMILSSPWMQICNNFPALLDYLPGSHNTVVKNAIYIKSYIFEKVKEHQESLDVDNPRDFIDYFLIKIDEEKHNPQSKYNYESLVATIYDLFTAGTHTTSTTLRYALLLLMKYPHVTVKVKEEIDCVVGRHRIPCMQDRRNMPYTDAVLHEIQRHIDLCPTGLPRAVTSDIKFRNYLIPKGTTVLVSLTSVLYDDKEFPNPEVFDPGHFLDESGNFKKSNYFMPFSTGKRICLGENLARMMLFLILTTILQNFNLKSVVDPKDLDTTPVVNGLVSVPPKYQLHFIPV</sequence>
<evidence type="ECO:0000313" key="1">
    <source>
        <dbReference type="Proteomes" id="UP001732720"/>
    </source>
</evidence>
<dbReference type="Proteomes" id="UP001732720">
    <property type="component" value="Chromosome 7"/>
</dbReference>
<organism evidence="1 2">
    <name type="scientific">Castor canadensis</name>
    <name type="common">American beaver</name>
    <dbReference type="NCBI Taxonomy" id="51338"/>
    <lineage>
        <taxon>Eukaryota</taxon>
        <taxon>Metazoa</taxon>
        <taxon>Chordata</taxon>
        <taxon>Craniata</taxon>
        <taxon>Vertebrata</taxon>
        <taxon>Euteleostomi</taxon>
        <taxon>Mammalia</taxon>
        <taxon>Eutheria</taxon>
        <taxon>Euarchontoglires</taxon>
        <taxon>Glires</taxon>
        <taxon>Rodentia</taxon>
        <taxon>Castorimorpha</taxon>
        <taxon>Castoridae</taxon>
        <taxon>Castor</taxon>
    </lineage>
</organism>
<reference evidence="2" key="1">
    <citation type="submission" date="2025-08" db="UniProtKB">
        <authorList>
            <consortium name="RefSeq"/>
        </authorList>
    </citation>
    <scope>IDENTIFICATION</scope>
</reference>
<keyword evidence="1" id="KW-1185">Reference proteome</keyword>
<gene>
    <name evidence="2" type="primary">LOC109686868</name>
</gene>